<protein>
    <submittedName>
        <fullName evidence="2">Uncharacterized protein</fullName>
    </submittedName>
</protein>
<reference evidence="2" key="1">
    <citation type="submission" date="2019-08" db="EMBL/GenBank/DDBJ databases">
        <authorList>
            <person name="Kucharzyk K."/>
            <person name="Murdoch R.W."/>
            <person name="Higgins S."/>
            <person name="Loffler F."/>
        </authorList>
    </citation>
    <scope>NUCLEOTIDE SEQUENCE</scope>
</reference>
<comment type="caution">
    <text evidence="2">The sequence shown here is derived from an EMBL/GenBank/DDBJ whole genome shotgun (WGS) entry which is preliminary data.</text>
</comment>
<accession>A0A645HVF8</accession>
<gene>
    <name evidence="2" type="ORF">SDC9_190113</name>
</gene>
<feature type="region of interest" description="Disordered" evidence="1">
    <location>
        <begin position="1"/>
        <end position="44"/>
    </location>
</feature>
<evidence type="ECO:0000313" key="2">
    <source>
        <dbReference type="EMBL" id="MPN42556.1"/>
    </source>
</evidence>
<dbReference type="AlphaFoldDB" id="A0A645HVF8"/>
<dbReference type="EMBL" id="VSSQ01100367">
    <property type="protein sequence ID" value="MPN42556.1"/>
    <property type="molecule type" value="Genomic_DNA"/>
</dbReference>
<evidence type="ECO:0000256" key="1">
    <source>
        <dbReference type="SAM" id="MobiDB-lite"/>
    </source>
</evidence>
<feature type="compositionally biased region" description="Basic and acidic residues" evidence="1">
    <location>
        <begin position="7"/>
        <end position="30"/>
    </location>
</feature>
<sequence length="44" mass="5038">MAKAGMRRPDPKDPHGTESNRKTQFQKEDIPPIPNIQGKTKHKK</sequence>
<name>A0A645HVF8_9ZZZZ</name>
<organism evidence="2">
    <name type="scientific">bioreactor metagenome</name>
    <dbReference type="NCBI Taxonomy" id="1076179"/>
    <lineage>
        <taxon>unclassified sequences</taxon>
        <taxon>metagenomes</taxon>
        <taxon>ecological metagenomes</taxon>
    </lineage>
</organism>
<proteinExistence type="predicted"/>